<feature type="region of interest" description="Disordered" evidence="1">
    <location>
        <begin position="1054"/>
        <end position="1125"/>
    </location>
</feature>
<gene>
    <name evidence="2" type="ORF">BCV69DRAFT_296223</name>
</gene>
<feature type="compositionally biased region" description="Polar residues" evidence="1">
    <location>
        <begin position="255"/>
        <end position="266"/>
    </location>
</feature>
<feature type="compositionally biased region" description="Basic and acidic residues" evidence="1">
    <location>
        <begin position="214"/>
        <end position="228"/>
    </location>
</feature>
<organism evidence="2 3">
    <name type="scientific">Pseudomicrostroma glucosiphilum</name>
    <dbReference type="NCBI Taxonomy" id="1684307"/>
    <lineage>
        <taxon>Eukaryota</taxon>
        <taxon>Fungi</taxon>
        <taxon>Dikarya</taxon>
        <taxon>Basidiomycota</taxon>
        <taxon>Ustilaginomycotina</taxon>
        <taxon>Exobasidiomycetes</taxon>
        <taxon>Microstromatales</taxon>
        <taxon>Microstromatales incertae sedis</taxon>
        <taxon>Pseudomicrostroma</taxon>
    </lineage>
</organism>
<feature type="region of interest" description="Disordered" evidence="1">
    <location>
        <begin position="647"/>
        <end position="770"/>
    </location>
</feature>
<feature type="compositionally biased region" description="Gly residues" evidence="1">
    <location>
        <begin position="942"/>
        <end position="952"/>
    </location>
</feature>
<feature type="compositionally biased region" description="Low complexity" evidence="1">
    <location>
        <begin position="384"/>
        <end position="404"/>
    </location>
</feature>
<feature type="compositionally biased region" description="Gly residues" evidence="1">
    <location>
        <begin position="1115"/>
        <end position="1125"/>
    </location>
</feature>
<accession>A0A316UL13</accession>
<feature type="region of interest" description="Disordered" evidence="1">
    <location>
        <begin position="1163"/>
        <end position="1195"/>
    </location>
</feature>
<dbReference type="RefSeq" id="XP_025351075.1">
    <property type="nucleotide sequence ID" value="XM_025493985.1"/>
</dbReference>
<feature type="compositionally biased region" description="Low complexity" evidence="1">
    <location>
        <begin position="918"/>
        <end position="931"/>
    </location>
</feature>
<evidence type="ECO:0000256" key="1">
    <source>
        <dbReference type="SAM" id="MobiDB-lite"/>
    </source>
</evidence>
<feature type="compositionally biased region" description="Low complexity" evidence="1">
    <location>
        <begin position="656"/>
        <end position="668"/>
    </location>
</feature>
<name>A0A316UL13_9BASI</name>
<feature type="compositionally biased region" description="Low complexity" evidence="1">
    <location>
        <begin position="1"/>
        <end position="15"/>
    </location>
</feature>
<feature type="compositionally biased region" description="Gly residues" evidence="1">
    <location>
        <begin position="1249"/>
        <end position="1260"/>
    </location>
</feature>
<keyword evidence="3" id="KW-1185">Reference proteome</keyword>
<feature type="compositionally biased region" description="Low complexity" evidence="1">
    <location>
        <begin position="873"/>
        <end position="891"/>
    </location>
</feature>
<feature type="compositionally biased region" description="Polar residues" evidence="1">
    <location>
        <begin position="953"/>
        <end position="962"/>
    </location>
</feature>
<feature type="compositionally biased region" description="Polar residues" evidence="1">
    <location>
        <begin position="731"/>
        <end position="770"/>
    </location>
</feature>
<evidence type="ECO:0000313" key="2">
    <source>
        <dbReference type="EMBL" id="PWN23915.1"/>
    </source>
</evidence>
<sequence length="1299" mass="131369">MATPSSSSPLTTLPSYDDPSAAARVEVVNDEAGPSVLPTAPLEELREPTSDEAGPANVGPDSFFAQSEHEPTSLTDTGTTVAAAAASHPYPSRQEDDAGDPPLSSDPQSSIPAEGEETYRPATSPRPPSPLPSLDTSQAQASSSNQQIGPSSTDPIRTPLPPDAEPPQEPQPPHAELSEGTDDAPAVEGQQSTASQLPEVDAAEADAPTMVSDQMEKKEVTNIPEREGGLPAADPLLESGTTQEPSMEPAAADVQASTQLQSSSETAPEIIPADSTSEVAAVVAGGSEDNHGGEEAAQDVTTEELASSAEDQQSLPNLSEATLATQEVTLPASEAGESAAVEVDQQATSDAVEPSVIETDAERQIAPPSVSAAEDLPLLESNATEEASGHAAATADATAVEPTASSQSLPEAGQDSKASVTVEPVTEAVPTEATAQFASQAADEEATAAIPAISEDSAAAAAALPSTISGTSDGSVKPSEDVRAAVTSESSQTKTAQGGGESTDSTEPTKQAAESQSAATQKEAPTSSENKTPSKEEARVSLVLSVNQELIRLCVDLQDKSASASAPPETMLRDISHRLQTNLAFLASMADKGRKANAETVNLAIPRLDMFPHASYRSDLEKLSPNSTLPKLYTQMAQAFAGLTRPVAPGFGGGPPSAAAGSTANSPGPERKRSRDESIEGARKKPALPNGHHLPRSSASPAPNAGVGFANPFANGTPPLATPPIRGSPGSVGSMSHPQQSAIATPARQSNAEQQPAVSPSNQLPPGMSPQQAQVLMQAFGPTALSTFSFLQSYLRSPQCKPQFAALPLAVQMQQIAGLAAQQKQRLAMAASQQQQQQQQQPPNQQLTDSPIGQQQMQHNAPGTTPFGDSRRQAPFHASSASPSQSHARASPGGGFMPPPPHPQSMGMPNGIGHHPGQAQAQAQAQRQASADLGRSSPASMGRGGGGGGGGTNASSPASMLRQSFGAGGAQTPPPPATGHTHVFNPFAATGHSDGQGAGGHAGSMAGSMLPPNGGMSYNGGAGGPNLNTNAAMMMAMAQQQQQQGMPGYPGGMNPQAFLAQQQQQGRQAPPGQNGQGGSEGLSTYQQLAQFLSQSQQHQQAAMTQHHLGANAMGPPGGNTPGGGAGGYAALNGGSAGLGSGMGINGSASAGFDSLPPHMQQFLAQQQQMQQQQQQQQHSGTANGNGNGGIGAGGAGGGVNNWSGANASANPAALMQSQENPQGYYPNGTSFDPSSMLSGGQQQQQQQQYGGGGGSGGAGGINPQALSGAMRGGQGQAWSQQTLWGDGGAAAGSSGNGGG</sequence>
<feature type="compositionally biased region" description="Low complexity" evidence="1">
    <location>
        <begin position="833"/>
        <end position="846"/>
    </location>
</feature>
<feature type="compositionally biased region" description="Low complexity" evidence="1">
    <location>
        <begin position="132"/>
        <end position="147"/>
    </location>
</feature>
<feature type="compositionally biased region" description="Polar residues" evidence="1">
    <location>
        <begin position="1218"/>
        <end position="1238"/>
    </location>
</feature>
<protein>
    <submittedName>
        <fullName evidence="2">Uncharacterized protein</fullName>
    </submittedName>
</protein>
<feature type="compositionally biased region" description="Polar residues" evidence="1">
    <location>
        <begin position="847"/>
        <end position="863"/>
    </location>
</feature>
<feature type="compositionally biased region" description="Basic and acidic residues" evidence="1">
    <location>
        <begin position="669"/>
        <end position="683"/>
    </location>
</feature>
<feature type="compositionally biased region" description="Low complexity" evidence="1">
    <location>
        <begin position="332"/>
        <end position="343"/>
    </location>
</feature>
<dbReference type="Proteomes" id="UP000245942">
    <property type="component" value="Unassembled WGS sequence"/>
</dbReference>
<dbReference type="OrthoDB" id="2530523at2759"/>
<feature type="compositionally biased region" description="Low complexity" evidence="1">
    <location>
        <begin position="1163"/>
        <end position="1182"/>
    </location>
</feature>
<evidence type="ECO:0000313" key="3">
    <source>
        <dbReference type="Proteomes" id="UP000245942"/>
    </source>
</evidence>
<feature type="region of interest" description="Disordered" evidence="1">
    <location>
        <begin position="1"/>
        <end position="537"/>
    </location>
</feature>
<feature type="compositionally biased region" description="Gly residues" evidence="1">
    <location>
        <begin position="1285"/>
        <end position="1299"/>
    </location>
</feature>
<feature type="compositionally biased region" description="Gly residues" evidence="1">
    <location>
        <begin position="1183"/>
        <end position="1195"/>
    </location>
</feature>
<feature type="compositionally biased region" description="Low complexity" evidence="1">
    <location>
        <begin position="1054"/>
        <end position="1073"/>
    </location>
</feature>
<dbReference type="EMBL" id="KZ819321">
    <property type="protein sequence ID" value="PWN23915.1"/>
    <property type="molecule type" value="Genomic_DNA"/>
</dbReference>
<reference evidence="2 3" key="1">
    <citation type="journal article" date="2018" name="Mol. Biol. Evol.">
        <title>Broad Genomic Sampling Reveals a Smut Pathogenic Ancestry of the Fungal Clade Ustilaginomycotina.</title>
        <authorList>
            <person name="Kijpornyongpan T."/>
            <person name="Mondo S.J."/>
            <person name="Barry K."/>
            <person name="Sandor L."/>
            <person name="Lee J."/>
            <person name="Lipzen A."/>
            <person name="Pangilinan J."/>
            <person name="LaButti K."/>
            <person name="Hainaut M."/>
            <person name="Henrissat B."/>
            <person name="Grigoriev I.V."/>
            <person name="Spatafora J.W."/>
            <person name="Aime M.C."/>
        </authorList>
    </citation>
    <scope>NUCLEOTIDE SEQUENCE [LARGE SCALE GENOMIC DNA]</scope>
    <source>
        <strain evidence="2 3">MCA 4718</strain>
    </source>
</reference>
<dbReference type="GeneID" id="37015719"/>
<feature type="region of interest" description="Disordered" evidence="1">
    <location>
        <begin position="831"/>
        <end position="1008"/>
    </location>
</feature>
<feature type="compositionally biased region" description="Polar residues" evidence="1">
    <location>
        <begin position="309"/>
        <end position="328"/>
    </location>
</feature>
<feature type="compositionally biased region" description="Low complexity" evidence="1">
    <location>
        <begin position="420"/>
        <end position="463"/>
    </location>
</feature>
<feature type="compositionally biased region" description="Low complexity" evidence="1">
    <location>
        <begin position="1239"/>
        <end position="1248"/>
    </location>
</feature>
<feature type="region of interest" description="Disordered" evidence="1">
    <location>
        <begin position="1218"/>
        <end position="1299"/>
    </location>
</feature>
<proteinExistence type="predicted"/>
<feature type="compositionally biased region" description="Pro residues" evidence="1">
    <location>
        <begin position="158"/>
        <end position="173"/>
    </location>
</feature>
<feature type="compositionally biased region" description="Polar residues" evidence="1">
    <location>
        <begin position="487"/>
        <end position="531"/>
    </location>
</feature>
<feature type="compositionally biased region" description="Low complexity" evidence="1">
    <location>
        <begin position="1086"/>
        <end position="1114"/>
    </location>
</feature>